<comment type="catalytic activity">
    <reaction evidence="6">
        <text>D-glucose 6-phosphate + NADP(+) = 6-phospho-D-glucono-1,5-lactone + NADPH + H(+)</text>
        <dbReference type="Rhea" id="RHEA:15841"/>
        <dbReference type="ChEBI" id="CHEBI:15378"/>
        <dbReference type="ChEBI" id="CHEBI:57783"/>
        <dbReference type="ChEBI" id="CHEBI:57955"/>
        <dbReference type="ChEBI" id="CHEBI:58349"/>
        <dbReference type="ChEBI" id="CHEBI:61548"/>
        <dbReference type="EC" id="1.1.1.49"/>
    </reaction>
</comment>
<dbReference type="KEGG" id="tsph:KIH39_19360"/>
<evidence type="ECO:0000256" key="4">
    <source>
        <dbReference type="ARBA" id="ARBA00023002"/>
    </source>
</evidence>
<dbReference type="NCBIfam" id="TIGR00871">
    <property type="entry name" value="zwf"/>
    <property type="match status" value="1"/>
</dbReference>
<dbReference type="Gene3D" id="3.40.50.720">
    <property type="entry name" value="NAD(P)-binding Rossmann-like Domain"/>
    <property type="match status" value="1"/>
</dbReference>
<dbReference type="PANTHER" id="PTHR23429">
    <property type="entry name" value="GLUCOSE-6-PHOSPHATE 1-DEHYDROGENASE G6PD"/>
    <property type="match status" value="1"/>
</dbReference>
<dbReference type="UniPathway" id="UPA00115">
    <property type="reaction ID" value="UER00408"/>
</dbReference>
<feature type="binding site" evidence="6">
    <location>
        <position position="152"/>
    </location>
    <ligand>
        <name>NADP(+)</name>
        <dbReference type="ChEBI" id="CHEBI:58349"/>
    </ligand>
</feature>
<feature type="binding site" evidence="6">
    <location>
        <position position="182"/>
    </location>
    <ligand>
        <name>substrate</name>
    </ligand>
</feature>
<keyword evidence="4 6" id="KW-0560">Oxidoreductase</keyword>
<protein>
    <recommendedName>
        <fullName evidence="6">Glucose-6-phosphate 1-dehydrogenase</fullName>
        <shortName evidence="6">G6PD</shortName>
        <ecNumber evidence="6">1.1.1.49</ecNumber>
    </recommendedName>
</protein>
<feature type="domain" description="Glucose-6-phosphate dehydrogenase NAD-binding" evidence="7">
    <location>
        <begin position="7"/>
        <end position="191"/>
    </location>
</feature>
<evidence type="ECO:0000313" key="9">
    <source>
        <dbReference type="EMBL" id="QVL30992.1"/>
    </source>
</evidence>
<evidence type="ECO:0000313" key="10">
    <source>
        <dbReference type="Proteomes" id="UP000676194"/>
    </source>
</evidence>
<gene>
    <name evidence="6 9" type="primary">zwf</name>
    <name evidence="9" type="ORF">KIH39_19360</name>
</gene>
<feature type="domain" description="Glucose-6-phosphate dehydrogenase C-terminal" evidence="8">
    <location>
        <begin position="194"/>
        <end position="484"/>
    </location>
</feature>
<dbReference type="Pfam" id="PF02781">
    <property type="entry name" value="G6PD_C"/>
    <property type="match status" value="1"/>
</dbReference>
<dbReference type="PRINTS" id="PR00079">
    <property type="entry name" value="G6PDHDRGNASE"/>
</dbReference>
<feature type="binding site" evidence="6">
    <location>
        <position position="186"/>
    </location>
    <ligand>
        <name>substrate</name>
    </ligand>
</feature>
<comment type="caution">
    <text evidence="6">Lacks conserved residue(s) required for the propagation of feature annotation.</text>
</comment>
<dbReference type="SUPFAM" id="SSF51735">
    <property type="entry name" value="NAD(P)-binding Rossmann-fold domains"/>
    <property type="match status" value="1"/>
</dbReference>
<proteinExistence type="inferred from homology"/>
<dbReference type="GO" id="GO:0009051">
    <property type="term" value="P:pentose-phosphate shunt, oxidative branch"/>
    <property type="evidence" value="ECO:0007669"/>
    <property type="project" value="TreeGrafter"/>
</dbReference>
<dbReference type="Proteomes" id="UP000676194">
    <property type="component" value="Chromosome"/>
</dbReference>
<feature type="binding site" evidence="6">
    <location>
        <position position="44"/>
    </location>
    <ligand>
        <name>NADP(+)</name>
        <dbReference type="ChEBI" id="CHEBI:58349"/>
    </ligand>
</feature>
<dbReference type="GO" id="GO:0050661">
    <property type="term" value="F:NADP binding"/>
    <property type="evidence" value="ECO:0007669"/>
    <property type="project" value="UniProtKB-UniRule"/>
</dbReference>
<comment type="similarity">
    <text evidence="6">Belongs to the glucose-6-phosphate dehydrogenase family.</text>
</comment>
<dbReference type="RefSeq" id="WP_213494874.1">
    <property type="nucleotide sequence ID" value="NZ_CP074694.1"/>
</dbReference>
<name>A0A8E6B450_9BACT</name>
<dbReference type="AlphaFoldDB" id="A0A8E6B450"/>
<reference evidence="9" key="1">
    <citation type="submission" date="2021-05" db="EMBL/GenBank/DDBJ databases">
        <title>Complete genome sequence of the cellulolytic planctomycete Telmatocola sphagniphila SP2T and characterization of the first cellulase from planctomycetes.</title>
        <authorList>
            <person name="Rakitin A.L."/>
            <person name="Beletsky A.V."/>
            <person name="Naumoff D.G."/>
            <person name="Kulichevskaya I.S."/>
            <person name="Mardanov A.V."/>
            <person name="Ravin N.V."/>
            <person name="Dedysh S.N."/>
        </authorList>
    </citation>
    <scope>NUCLEOTIDE SEQUENCE</scope>
    <source>
        <strain evidence="9">SP2T</strain>
    </source>
</reference>
<dbReference type="GO" id="GO:0004345">
    <property type="term" value="F:glucose-6-phosphate dehydrogenase activity"/>
    <property type="evidence" value="ECO:0007669"/>
    <property type="project" value="UniProtKB-UniRule"/>
</dbReference>
<keyword evidence="2 6" id="KW-0313">Glucose metabolism</keyword>
<evidence type="ECO:0000256" key="5">
    <source>
        <dbReference type="ARBA" id="ARBA00023277"/>
    </source>
</evidence>
<comment type="function">
    <text evidence="6">Catalyzes the oxidation of glucose 6-phosphate to 6-phosphogluconolactone.</text>
</comment>
<accession>A0A8E6B450</accession>
<organism evidence="9 10">
    <name type="scientific">Telmatocola sphagniphila</name>
    <dbReference type="NCBI Taxonomy" id="1123043"/>
    <lineage>
        <taxon>Bacteria</taxon>
        <taxon>Pseudomonadati</taxon>
        <taxon>Planctomycetota</taxon>
        <taxon>Planctomycetia</taxon>
        <taxon>Gemmatales</taxon>
        <taxon>Gemmataceae</taxon>
    </lineage>
</organism>
<evidence type="ECO:0000256" key="6">
    <source>
        <dbReference type="HAMAP-Rule" id="MF_00966"/>
    </source>
</evidence>
<dbReference type="EMBL" id="CP074694">
    <property type="protein sequence ID" value="QVL30992.1"/>
    <property type="molecule type" value="Genomic_DNA"/>
</dbReference>
<dbReference type="InterPro" id="IPR036291">
    <property type="entry name" value="NAD(P)-bd_dom_sf"/>
</dbReference>
<dbReference type="SUPFAM" id="SSF55347">
    <property type="entry name" value="Glyceraldehyde-3-phosphate dehydrogenase-like, C-terminal domain"/>
    <property type="match status" value="1"/>
</dbReference>
<dbReference type="HAMAP" id="MF_00966">
    <property type="entry name" value="G6PD"/>
    <property type="match status" value="1"/>
</dbReference>
<feature type="binding site" evidence="6">
    <location>
        <position position="220"/>
    </location>
    <ligand>
        <name>substrate</name>
    </ligand>
</feature>
<dbReference type="InterPro" id="IPR022674">
    <property type="entry name" value="G6P_DH_NAD-bd"/>
</dbReference>
<dbReference type="EC" id="1.1.1.49" evidence="6"/>
<dbReference type="InterPro" id="IPR001282">
    <property type="entry name" value="G6P_DH"/>
</dbReference>
<sequence length="487" mass="55027">MPSTAIIIFGASGDLTSRKLIPALYRLDVAGLLPPEAFIVGVARSAFTDEAFRTQMEAKVQEAMKGAGESWNAEVWTRFSSKLFYCAADAGQAEGMQHLKDWLTKKEGPNGGNRVYYLSVSPELYPQIAQRMGEAGMASDTDTNFRRLVVEKPFGVDLKSSQHINELLHDQFREKQIYRIDHYLGKDTVQNIFVLRFANTLFEPLWNSQYIEHVQITVAESVPVGKRGAYYDNSGVLRDMFQSHLLQVLTMVAMESPAKFQSDRLRNEKIKVLDSVHIPTPEEARKWLAVGQYKGYLQEPGVPSTSRTPTYAAARFEINNSRWQNVPFYLRSGKALKSRFSEVVIQFRCPPHMMFPLPPGQIMECNRLSLVLQPNEGIKISFQTKVPAVEGTRLQVRDLKFDYRTAFGDKSLPEAYERLLLDAIQGDSSLFMRGDEIERSWEIMDPYIEAASAKDGPVMTEYEIGSQGPATSDALLAEEGRKWQPLV</sequence>
<feature type="binding site" evidence="6">
    <location>
        <position position="239"/>
    </location>
    <ligand>
        <name>substrate</name>
    </ligand>
</feature>
<keyword evidence="5 6" id="KW-0119">Carbohydrate metabolism</keyword>
<dbReference type="Pfam" id="PF00479">
    <property type="entry name" value="G6PD_N"/>
    <property type="match status" value="1"/>
</dbReference>
<keyword evidence="10" id="KW-1185">Reference proteome</keyword>
<keyword evidence="3 6" id="KW-0521">NADP</keyword>
<dbReference type="GO" id="GO:0006006">
    <property type="term" value="P:glucose metabolic process"/>
    <property type="evidence" value="ECO:0007669"/>
    <property type="project" value="UniProtKB-KW"/>
</dbReference>
<dbReference type="GO" id="GO:0005829">
    <property type="term" value="C:cytosol"/>
    <property type="evidence" value="ECO:0007669"/>
    <property type="project" value="TreeGrafter"/>
</dbReference>
<dbReference type="PIRSF" id="PIRSF000110">
    <property type="entry name" value="G6PD"/>
    <property type="match status" value="1"/>
</dbReference>
<comment type="pathway">
    <text evidence="1 6">Carbohydrate degradation; pentose phosphate pathway; D-ribulose 5-phosphate from D-glucose 6-phosphate (oxidative stage): step 1/3.</text>
</comment>
<evidence type="ECO:0000256" key="3">
    <source>
        <dbReference type="ARBA" id="ARBA00022857"/>
    </source>
</evidence>
<evidence type="ECO:0000256" key="2">
    <source>
        <dbReference type="ARBA" id="ARBA00022526"/>
    </source>
</evidence>
<feature type="active site" description="Proton acceptor" evidence="6">
    <location>
        <position position="244"/>
    </location>
</feature>
<feature type="binding site" evidence="6">
    <location>
        <position position="334"/>
    </location>
    <ligand>
        <name>substrate</name>
    </ligand>
</feature>
<evidence type="ECO:0000259" key="7">
    <source>
        <dbReference type="Pfam" id="PF00479"/>
    </source>
</evidence>
<dbReference type="Gene3D" id="3.30.360.10">
    <property type="entry name" value="Dihydrodipicolinate Reductase, domain 2"/>
    <property type="match status" value="1"/>
</dbReference>
<evidence type="ECO:0000259" key="8">
    <source>
        <dbReference type="Pfam" id="PF02781"/>
    </source>
</evidence>
<dbReference type="InterPro" id="IPR022675">
    <property type="entry name" value="G6P_DH_C"/>
</dbReference>
<evidence type="ECO:0000256" key="1">
    <source>
        <dbReference type="ARBA" id="ARBA00004937"/>
    </source>
</evidence>
<dbReference type="PANTHER" id="PTHR23429:SF0">
    <property type="entry name" value="GLUCOSE-6-PHOSPHATE 1-DEHYDROGENASE"/>
    <property type="match status" value="1"/>
</dbReference>